<dbReference type="Proteomes" id="UP000317650">
    <property type="component" value="Chromosome 11"/>
</dbReference>
<name>A0A4S8J514_MUSBA</name>
<keyword evidence="3" id="KW-1185">Reference proteome</keyword>
<organism evidence="2 3">
    <name type="scientific">Musa balbisiana</name>
    <name type="common">Banana</name>
    <dbReference type="NCBI Taxonomy" id="52838"/>
    <lineage>
        <taxon>Eukaryota</taxon>
        <taxon>Viridiplantae</taxon>
        <taxon>Streptophyta</taxon>
        <taxon>Embryophyta</taxon>
        <taxon>Tracheophyta</taxon>
        <taxon>Spermatophyta</taxon>
        <taxon>Magnoliopsida</taxon>
        <taxon>Liliopsida</taxon>
        <taxon>Zingiberales</taxon>
        <taxon>Musaceae</taxon>
        <taxon>Musa</taxon>
    </lineage>
</organism>
<reference evidence="2 3" key="1">
    <citation type="journal article" date="2019" name="Nat. Plants">
        <title>Genome sequencing of Musa balbisiana reveals subgenome evolution and function divergence in polyploid bananas.</title>
        <authorList>
            <person name="Yao X."/>
        </authorList>
    </citation>
    <scope>NUCLEOTIDE SEQUENCE [LARGE SCALE GENOMIC DNA]</scope>
    <source>
        <strain evidence="3">cv. DH-PKW</strain>
        <tissue evidence="2">Leaves</tissue>
    </source>
</reference>
<accession>A0A4S8J514</accession>
<sequence>MSGCSPHPEAAAEPPGPAKWTQQKEAEARLHDHFSGQQEGGVQGPRVALSRTRSSASHRFRANDSSSAAPQAAMRRTFSMRKSSSVRERYWRIHDTADEDGGDKDFNDEEQQQQQKCSKKEKKGKFLRAWKKLFKF</sequence>
<evidence type="ECO:0000313" key="2">
    <source>
        <dbReference type="EMBL" id="THU55582.1"/>
    </source>
</evidence>
<dbReference type="PANTHER" id="PTHR38386">
    <property type="entry name" value="OS05G0426900 PROTEIN"/>
    <property type="match status" value="1"/>
</dbReference>
<dbReference type="EMBL" id="PYDT01000007">
    <property type="protein sequence ID" value="THU55582.1"/>
    <property type="molecule type" value="Genomic_DNA"/>
</dbReference>
<feature type="region of interest" description="Disordered" evidence="1">
    <location>
        <begin position="1"/>
        <end position="123"/>
    </location>
</feature>
<dbReference type="AlphaFoldDB" id="A0A4S8J514"/>
<feature type="compositionally biased region" description="Basic and acidic residues" evidence="1">
    <location>
        <begin position="85"/>
        <end position="96"/>
    </location>
</feature>
<dbReference type="PANTHER" id="PTHR38386:SF6">
    <property type="entry name" value="OS05G0426900 PROTEIN"/>
    <property type="match status" value="1"/>
</dbReference>
<gene>
    <name evidence="2" type="ORF">C4D60_Mb11t08090</name>
</gene>
<feature type="compositionally biased region" description="Polar residues" evidence="1">
    <location>
        <begin position="51"/>
        <end position="69"/>
    </location>
</feature>
<feature type="compositionally biased region" description="Basic and acidic residues" evidence="1">
    <location>
        <begin position="22"/>
        <end position="34"/>
    </location>
</feature>
<evidence type="ECO:0000313" key="3">
    <source>
        <dbReference type="Proteomes" id="UP000317650"/>
    </source>
</evidence>
<feature type="compositionally biased region" description="Acidic residues" evidence="1">
    <location>
        <begin position="97"/>
        <end position="111"/>
    </location>
</feature>
<comment type="caution">
    <text evidence="2">The sequence shown here is derived from an EMBL/GenBank/DDBJ whole genome shotgun (WGS) entry which is preliminary data.</text>
</comment>
<proteinExistence type="predicted"/>
<evidence type="ECO:0000256" key="1">
    <source>
        <dbReference type="SAM" id="MobiDB-lite"/>
    </source>
</evidence>
<protein>
    <submittedName>
        <fullName evidence="2">Uncharacterized protein</fullName>
    </submittedName>
</protein>